<dbReference type="KEGG" id="vg:77937091"/>
<proteinExistence type="predicted"/>
<dbReference type="EMBL" id="MN103543">
    <property type="protein sequence ID" value="QEM42070.1"/>
    <property type="molecule type" value="Genomic_DNA"/>
</dbReference>
<evidence type="ECO:0000313" key="2">
    <source>
        <dbReference type="Proteomes" id="UP000322144"/>
    </source>
</evidence>
<name>A0A5C1K850_9CAUD</name>
<protein>
    <submittedName>
        <fullName evidence="1">Uncharacterized protein</fullName>
    </submittedName>
</protein>
<organism evidence="1 2">
    <name type="scientific">Pseudomonas phage vB_PaeM_PS119XW</name>
    <dbReference type="NCBI Taxonomy" id="2601632"/>
    <lineage>
        <taxon>Viruses</taxon>
        <taxon>Duplodnaviria</taxon>
        <taxon>Heunggongvirae</taxon>
        <taxon>Uroviricota</taxon>
        <taxon>Caudoviricetes</taxon>
        <taxon>Chimalliviridae</taxon>
        <taxon>Pawinskivirus</taxon>
        <taxon>Pawinskivirus PS119XW</taxon>
    </lineage>
</organism>
<keyword evidence="2" id="KW-1185">Reference proteome</keyword>
<accession>A0A5C1K850</accession>
<dbReference type="GeneID" id="77937091"/>
<evidence type="ECO:0000313" key="1">
    <source>
        <dbReference type="EMBL" id="QEM42070.1"/>
    </source>
</evidence>
<dbReference type="Proteomes" id="UP000322144">
    <property type="component" value="Segment"/>
</dbReference>
<dbReference type="RefSeq" id="YP_010661081.1">
    <property type="nucleotide sequence ID" value="NC_070882.1"/>
</dbReference>
<sequence length="159" mass="18356">MAYSLGIAVRDSSVLIVTNDFKYENIVLFKPINGMKIEGASVHLVCICFGDKEKRSLVHEIMTNNERTDYSREDILAMMTEHGVELRVIADKVVHVFQNIRDVATHGIIDSNTTTFWFGDTEHRKLFFPYCGKEGKPFRQAYRDEELCRVFEFVTVINL</sequence>
<reference evidence="1 2" key="1">
    <citation type="submission" date="2019-06" db="EMBL/GenBank/DDBJ databases">
        <title>A distant relative of Phikzvirus genus phages from a therapeutic phage collection.</title>
        <authorList>
            <person name="Hejnowicz M.S."/>
            <person name="Dabrowski K."/>
            <person name="Gawor J."/>
            <person name="Weber-Dabrowska B."/>
            <person name="Gromadka R."/>
            <person name="Lobocka M.B."/>
        </authorList>
    </citation>
    <scope>NUCLEOTIDE SEQUENCE [LARGE SCALE GENOMIC DNA]</scope>
</reference>